<reference evidence="11 12" key="1">
    <citation type="journal article" date="2019" name="Proc. Natl. Acad. Sci. U.S.A.">
        <title>Regulatory changes in pterin and carotenoid genes underlie balanced color polymorphisms in the wall lizard.</title>
        <authorList>
            <person name="Andrade P."/>
            <person name="Pinho C."/>
            <person name="Perez I de Lanuza G."/>
            <person name="Afonso S."/>
            <person name="Brejcha J."/>
            <person name="Rubin C.J."/>
            <person name="Wallerman O."/>
            <person name="Pereira P."/>
            <person name="Sabatino S.J."/>
            <person name="Bellati A."/>
            <person name="Pellitteri-Rosa D."/>
            <person name="Bosakova Z."/>
            <person name="Bunikis I."/>
            <person name="Carretero M.A."/>
            <person name="Feiner N."/>
            <person name="Marsik P."/>
            <person name="Pauperio F."/>
            <person name="Salvi D."/>
            <person name="Soler L."/>
            <person name="While G.M."/>
            <person name="Uller T."/>
            <person name="Font E."/>
            <person name="Andersson L."/>
            <person name="Carneiro M."/>
        </authorList>
    </citation>
    <scope>NUCLEOTIDE SEQUENCE</scope>
</reference>
<evidence type="ECO:0000256" key="5">
    <source>
        <dbReference type="ARBA" id="ARBA00022792"/>
    </source>
</evidence>
<dbReference type="InterPro" id="IPR034095">
    <property type="entry name" value="NDUF3"/>
</dbReference>
<dbReference type="OMA" id="FSKAYDH"/>
<evidence type="ECO:0000256" key="1">
    <source>
        <dbReference type="ARBA" id="ARBA00004069"/>
    </source>
</evidence>
<comment type="function">
    <text evidence="1">Essential factor for the assembly of mitochondrial NADH:ubiquinone oxidoreductase complex (complex I).</text>
</comment>
<dbReference type="FunFam" id="3.40.1230.10:FF:000002">
    <property type="entry name" value="NADH dehydrogenase [ubiquinone] 1 alpha subcomplex assembly factor 3"/>
    <property type="match status" value="1"/>
</dbReference>
<evidence type="ECO:0000256" key="6">
    <source>
        <dbReference type="ARBA" id="ARBA00023128"/>
    </source>
</evidence>
<keyword evidence="5" id="KW-0999">Mitochondrion inner membrane</keyword>
<dbReference type="PANTHER" id="PTHR21192:SF2">
    <property type="entry name" value="NADH DEHYDROGENASE [UBIQUINONE] 1 ALPHA SUBCOMPLEX ASSEMBLY FACTOR 3"/>
    <property type="match status" value="1"/>
</dbReference>
<dbReference type="CDD" id="cd05125">
    <property type="entry name" value="Mth938_2P1-like"/>
    <property type="match status" value="1"/>
</dbReference>
<name>A0A670JC56_PODMU</name>
<dbReference type="InterPro" id="IPR036748">
    <property type="entry name" value="MTH938-like_sf"/>
</dbReference>
<dbReference type="InterPro" id="IPR007523">
    <property type="entry name" value="NDUFAF3/AAMDC"/>
</dbReference>
<evidence type="ECO:0000256" key="7">
    <source>
        <dbReference type="ARBA" id="ARBA00023136"/>
    </source>
</evidence>
<reference evidence="11" key="3">
    <citation type="submission" date="2025-09" db="UniProtKB">
        <authorList>
            <consortium name="Ensembl"/>
        </authorList>
    </citation>
    <scope>IDENTIFICATION</scope>
</reference>
<evidence type="ECO:0000256" key="9">
    <source>
        <dbReference type="ARBA" id="ARBA00049984"/>
    </source>
</evidence>
<dbReference type="Proteomes" id="UP000472272">
    <property type="component" value="Chromosome 2"/>
</dbReference>
<dbReference type="Pfam" id="PF04430">
    <property type="entry name" value="DUF498"/>
    <property type="match status" value="1"/>
</dbReference>
<evidence type="ECO:0000256" key="2">
    <source>
        <dbReference type="ARBA" id="ARBA00004123"/>
    </source>
</evidence>
<keyword evidence="12" id="KW-1185">Reference proteome</keyword>
<dbReference type="GO" id="GO:0005743">
    <property type="term" value="C:mitochondrial inner membrane"/>
    <property type="evidence" value="ECO:0007669"/>
    <property type="project" value="UniProtKB-SubCell"/>
</dbReference>
<gene>
    <name evidence="11" type="primary">NDUFAF3</name>
</gene>
<dbReference type="GO" id="GO:0005634">
    <property type="term" value="C:nucleus"/>
    <property type="evidence" value="ECO:0007669"/>
    <property type="project" value="UniProtKB-SubCell"/>
</dbReference>
<dbReference type="Gene3D" id="3.40.1230.10">
    <property type="entry name" value="MTH938-like"/>
    <property type="match status" value="1"/>
</dbReference>
<evidence type="ECO:0000256" key="10">
    <source>
        <dbReference type="SAM" id="MobiDB-lite"/>
    </source>
</evidence>
<evidence type="ECO:0000313" key="12">
    <source>
        <dbReference type="Proteomes" id="UP000472272"/>
    </source>
</evidence>
<protein>
    <recommendedName>
        <fullName evidence="4">NADH dehydrogenase [ubiquinone] 1 alpha subcomplex assembly factor 3</fullName>
    </recommendedName>
</protein>
<evidence type="ECO:0000313" key="11">
    <source>
        <dbReference type="Ensembl" id="ENSPMRP00000021224.1"/>
    </source>
</evidence>
<feature type="region of interest" description="Disordered" evidence="10">
    <location>
        <begin position="1"/>
        <end position="21"/>
    </location>
</feature>
<keyword evidence="6" id="KW-0496">Mitochondrion</keyword>
<dbReference type="PANTHER" id="PTHR21192">
    <property type="entry name" value="NUCLEAR PROTEIN E3-3"/>
    <property type="match status" value="1"/>
</dbReference>
<proteinExistence type="inferred from homology"/>
<dbReference type="Ensembl" id="ENSPMRT00000022530.1">
    <property type="protein sequence ID" value="ENSPMRP00000021224.1"/>
    <property type="gene ID" value="ENSPMRG00000013795.1"/>
</dbReference>
<sequence>MKPEAMTRQPSGSSSSGSACKFRWRRSGSGARFLASQRAPRFAPLPPPRMAPLRLLGPALGWRLAAAARPVYLSRPPQRGHRLTPSDDELYQKTTIQHLEKESQDIMYIEGYSERGFNISGNKVVGPCAVLPRAILQWNVGTHKDITAESLVLFRLLEPRIEILVLGTGSKVERLDPTVLKLMRQCGIAVEVQDTPNACATFNFLTSERRMTAAGLIPPPGVTRA</sequence>
<reference evidence="11" key="2">
    <citation type="submission" date="2025-08" db="UniProtKB">
        <authorList>
            <consortium name="Ensembl"/>
        </authorList>
    </citation>
    <scope>IDENTIFICATION</scope>
</reference>
<comment type="similarity">
    <text evidence="9">Belongs to the NDUFAF3 family.</text>
</comment>
<dbReference type="GO" id="GO:0032981">
    <property type="term" value="P:mitochondrial respiratory chain complex I assembly"/>
    <property type="evidence" value="ECO:0007669"/>
    <property type="project" value="Ensembl"/>
</dbReference>
<accession>A0A670JC56</accession>
<dbReference type="SUPFAM" id="SSF64076">
    <property type="entry name" value="MTH938-like"/>
    <property type="match status" value="1"/>
</dbReference>
<evidence type="ECO:0000256" key="3">
    <source>
        <dbReference type="ARBA" id="ARBA00004273"/>
    </source>
</evidence>
<evidence type="ECO:0000256" key="8">
    <source>
        <dbReference type="ARBA" id="ARBA00023242"/>
    </source>
</evidence>
<comment type="subcellular location">
    <subcellularLocation>
        <location evidence="3">Mitochondrion inner membrane</location>
    </subcellularLocation>
    <subcellularLocation>
        <location evidence="2">Nucleus</location>
    </subcellularLocation>
</comment>
<evidence type="ECO:0000256" key="4">
    <source>
        <dbReference type="ARBA" id="ARBA00021776"/>
    </source>
</evidence>
<dbReference type="GeneTree" id="ENSGT00390000018312"/>
<keyword evidence="7" id="KW-0472">Membrane</keyword>
<dbReference type="PROSITE" id="PS51257">
    <property type="entry name" value="PROKAR_LIPOPROTEIN"/>
    <property type="match status" value="1"/>
</dbReference>
<organism evidence="11 12">
    <name type="scientific">Podarcis muralis</name>
    <name type="common">Wall lizard</name>
    <name type="synonym">Lacerta muralis</name>
    <dbReference type="NCBI Taxonomy" id="64176"/>
    <lineage>
        <taxon>Eukaryota</taxon>
        <taxon>Metazoa</taxon>
        <taxon>Chordata</taxon>
        <taxon>Craniata</taxon>
        <taxon>Vertebrata</taxon>
        <taxon>Euteleostomi</taxon>
        <taxon>Lepidosauria</taxon>
        <taxon>Squamata</taxon>
        <taxon>Bifurcata</taxon>
        <taxon>Unidentata</taxon>
        <taxon>Episquamata</taxon>
        <taxon>Laterata</taxon>
        <taxon>Lacertibaenia</taxon>
        <taxon>Lacertidae</taxon>
        <taxon>Podarcis</taxon>
    </lineage>
</organism>
<keyword evidence="8" id="KW-0539">Nucleus</keyword>
<dbReference type="AlphaFoldDB" id="A0A670JC56"/>